<dbReference type="AlphaFoldDB" id="A0A834XLQ4"/>
<feature type="transmembrane region" description="Helical" evidence="8">
    <location>
        <begin position="272"/>
        <end position="297"/>
    </location>
</feature>
<keyword evidence="6 8" id="KW-1133">Transmembrane helix</keyword>
<dbReference type="OrthoDB" id="4142200at2759"/>
<accession>A0A834XLQ4</accession>
<evidence type="ECO:0000256" key="1">
    <source>
        <dbReference type="ARBA" id="ARBA00004651"/>
    </source>
</evidence>
<comment type="subcellular location">
    <subcellularLocation>
        <location evidence="1">Cell membrane</location>
        <topology evidence="1">Multi-pass membrane protein</topology>
    </subcellularLocation>
</comment>
<comment type="caution">
    <text evidence="10">The sequence shown here is derived from an EMBL/GenBank/DDBJ whole genome shotgun (WGS) entry which is preliminary data.</text>
</comment>
<evidence type="ECO:0000256" key="8">
    <source>
        <dbReference type="SAM" id="Phobius"/>
    </source>
</evidence>
<keyword evidence="4" id="KW-0762">Sugar transport</keyword>
<reference evidence="10 11" key="1">
    <citation type="submission" date="2020-08" db="EMBL/GenBank/DDBJ databases">
        <title>Aphidius gifuensis genome sequencing and assembly.</title>
        <authorList>
            <person name="Du Z."/>
        </authorList>
    </citation>
    <scope>NUCLEOTIDE SEQUENCE [LARGE SCALE GENOMIC DNA]</scope>
    <source>
        <strain evidence="10">YNYX2018</strain>
        <tissue evidence="10">Adults</tissue>
    </source>
</reference>
<dbReference type="InterPro" id="IPR036259">
    <property type="entry name" value="MFS_trans_sf"/>
</dbReference>
<keyword evidence="11" id="KW-1185">Reference proteome</keyword>
<dbReference type="Gene3D" id="1.20.1250.20">
    <property type="entry name" value="MFS general substrate transporter like domains"/>
    <property type="match status" value="1"/>
</dbReference>
<evidence type="ECO:0000256" key="3">
    <source>
        <dbReference type="ARBA" id="ARBA00022475"/>
    </source>
</evidence>
<dbReference type="GO" id="GO:0005886">
    <property type="term" value="C:plasma membrane"/>
    <property type="evidence" value="ECO:0007669"/>
    <property type="project" value="UniProtKB-SubCell"/>
</dbReference>
<dbReference type="EMBL" id="JACMRX010000005">
    <property type="protein sequence ID" value="KAF7988598.1"/>
    <property type="molecule type" value="Genomic_DNA"/>
</dbReference>
<dbReference type="SUPFAM" id="SSF103473">
    <property type="entry name" value="MFS general substrate transporter"/>
    <property type="match status" value="1"/>
</dbReference>
<evidence type="ECO:0000256" key="6">
    <source>
        <dbReference type="ARBA" id="ARBA00022989"/>
    </source>
</evidence>
<evidence type="ECO:0000313" key="11">
    <source>
        <dbReference type="Proteomes" id="UP000639338"/>
    </source>
</evidence>
<proteinExistence type="predicted"/>
<name>A0A834XLQ4_APHGI</name>
<feature type="transmembrane region" description="Helical" evidence="8">
    <location>
        <begin position="240"/>
        <end position="260"/>
    </location>
</feature>
<dbReference type="FunFam" id="1.20.1250.20:FF:000218">
    <property type="entry name" value="facilitated trehalose transporter Tret1"/>
    <property type="match status" value="1"/>
</dbReference>
<keyword evidence="7 8" id="KW-0472">Membrane</keyword>
<dbReference type="PROSITE" id="PS50850">
    <property type="entry name" value="MFS"/>
    <property type="match status" value="1"/>
</dbReference>
<keyword evidence="3" id="KW-1003">Cell membrane</keyword>
<organism evidence="10 11">
    <name type="scientific">Aphidius gifuensis</name>
    <name type="common">Parasitoid wasp</name>
    <dbReference type="NCBI Taxonomy" id="684658"/>
    <lineage>
        <taxon>Eukaryota</taxon>
        <taxon>Metazoa</taxon>
        <taxon>Ecdysozoa</taxon>
        <taxon>Arthropoda</taxon>
        <taxon>Hexapoda</taxon>
        <taxon>Insecta</taxon>
        <taxon>Pterygota</taxon>
        <taxon>Neoptera</taxon>
        <taxon>Endopterygota</taxon>
        <taxon>Hymenoptera</taxon>
        <taxon>Apocrita</taxon>
        <taxon>Ichneumonoidea</taxon>
        <taxon>Braconidae</taxon>
        <taxon>Aphidiinae</taxon>
        <taxon>Aphidius</taxon>
    </lineage>
</organism>
<evidence type="ECO:0000256" key="2">
    <source>
        <dbReference type="ARBA" id="ARBA00022448"/>
    </source>
</evidence>
<dbReference type="PROSITE" id="PS51257">
    <property type="entry name" value="PROKAR_LIPOPROTEIN"/>
    <property type="match status" value="1"/>
</dbReference>
<dbReference type="PANTHER" id="PTHR48021">
    <property type="match status" value="1"/>
</dbReference>
<feature type="transmembrane region" description="Helical" evidence="8">
    <location>
        <begin position="7"/>
        <end position="26"/>
    </location>
</feature>
<evidence type="ECO:0000259" key="9">
    <source>
        <dbReference type="PROSITE" id="PS50850"/>
    </source>
</evidence>
<evidence type="ECO:0000256" key="4">
    <source>
        <dbReference type="ARBA" id="ARBA00022597"/>
    </source>
</evidence>
<dbReference type="GO" id="GO:0022857">
    <property type="term" value="F:transmembrane transporter activity"/>
    <property type="evidence" value="ECO:0007669"/>
    <property type="project" value="InterPro"/>
</dbReference>
<dbReference type="Proteomes" id="UP000639338">
    <property type="component" value="Unassembled WGS sequence"/>
</dbReference>
<keyword evidence="5 8" id="KW-0812">Transmembrane</keyword>
<feature type="domain" description="Major facilitator superfamily (MFS) profile" evidence="9">
    <location>
        <begin position="1"/>
        <end position="365"/>
    </location>
</feature>
<protein>
    <recommendedName>
        <fullName evidence="9">Major facilitator superfamily (MFS) profile domain-containing protein</fullName>
    </recommendedName>
</protein>
<evidence type="ECO:0000256" key="7">
    <source>
        <dbReference type="ARBA" id="ARBA00023136"/>
    </source>
</evidence>
<dbReference type="InterPro" id="IPR050549">
    <property type="entry name" value="MFS_Trehalose_Transporter"/>
</dbReference>
<feature type="transmembrane region" description="Helical" evidence="8">
    <location>
        <begin position="175"/>
        <end position="194"/>
    </location>
</feature>
<feature type="transmembrane region" description="Helical" evidence="8">
    <location>
        <begin position="93"/>
        <end position="112"/>
    </location>
</feature>
<dbReference type="Pfam" id="PF00083">
    <property type="entry name" value="Sugar_tr"/>
    <property type="match status" value="1"/>
</dbReference>
<gene>
    <name evidence="10" type="ORF">HCN44_001171</name>
</gene>
<feature type="transmembrane region" description="Helical" evidence="8">
    <location>
        <begin position="339"/>
        <end position="361"/>
    </location>
</feature>
<dbReference type="PANTHER" id="PTHR48021:SF46">
    <property type="entry name" value="MAJOR FACILITATOR SUPERFAMILY (MFS) PROFILE DOMAIN-CONTAINING PROTEIN"/>
    <property type="match status" value="1"/>
</dbReference>
<sequence length="381" mass="42759">MTTKLMLYAALSGNLGILACGLFLGWTSPAFSLYEKDNIIKLSGNEKSMITSLYLGEISPPNIRGIVLTCIQIAEKTGILIEYSYGPFLSIKYGALISLLFPILFFLSFMWLPDSPYYLIRWNLHKDAKKSLIKLRGNRKNINDEMESIEKSINIADTSDGSFKDILLVSNNRRALVISITLVVIQQLTGTQVITSYAEIIFDQASVDIEGKYLTIILGILTIICTIICALFVDKKGRRPLLIISSIGCCLSMTLLGIYFNTKLFITIHYYFNWLPAIGIMLFSIFYAIGLASLPFTMMGELFANNIKAIGCSIVIIIASFSFAFVTFTFPMILDQFGLHVAFYIYAVSSGFGTFYIYFYVPETKAKSLQQIQDELHSIKY</sequence>
<feature type="transmembrane region" description="Helical" evidence="8">
    <location>
        <begin position="214"/>
        <end position="233"/>
    </location>
</feature>
<dbReference type="InterPro" id="IPR005828">
    <property type="entry name" value="MFS_sugar_transport-like"/>
</dbReference>
<evidence type="ECO:0000313" key="10">
    <source>
        <dbReference type="EMBL" id="KAF7988598.1"/>
    </source>
</evidence>
<feature type="transmembrane region" description="Helical" evidence="8">
    <location>
        <begin position="309"/>
        <end position="333"/>
    </location>
</feature>
<keyword evidence="2" id="KW-0813">Transport</keyword>
<dbReference type="InterPro" id="IPR020846">
    <property type="entry name" value="MFS_dom"/>
</dbReference>
<evidence type="ECO:0000256" key="5">
    <source>
        <dbReference type="ARBA" id="ARBA00022692"/>
    </source>
</evidence>